<evidence type="ECO:0000313" key="1">
    <source>
        <dbReference type="EMBL" id="CAI2165134.1"/>
    </source>
</evidence>
<dbReference type="Proteomes" id="UP001153678">
    <property type="component" value="Unassembled WGS sequence"/>
</dbReference>
<dbReference type="AlphaFoldDB" id="A0A9W4SFE4"/>
<evidence type="ECO:0000313" key="2">
    <source>
        <dbReference type="Proteomes" id="UP001153678"/>
    </source>
</evidence>
<proteinExistence type="predicted"/>
<comment type="caution">
    <text evidence="1">The sequence shown here is derived from an EMBL/GenBank/DDBJ whole genome shotgun (WGS) entry which is preliminary data.</text>
</comment>
<reference evidence="1" key="1">
    <citation type="submission" date="2022-08" db="EMBL/GenBank/DDBJ databases">
        <authorList>
            <person name="Kallberg Y."/>
            <person name="Tangrot J."/>
            <person name="Rosling A."/>
        </authorList>
    </citation>
    <scope>NUCLEOTIDE SEQUENCE</scope>
    <source>
        <strain evidence="1">Wild A</strain>
    </source>
</reference>
<dbReference type="EMBL" id="CAMKVN010000200">
    <property type="protein sequence ID" value="CAI2165134.1"/>
    <property type="molecule type" value="Genomic_DNA"/>
</dbReference>
<dbReference type="OrthoDB" id="2430472at2759"/>
<name>A0A9W4SFE4_9GLOM</name>
<protein>
    <submittedName>
        <fullName evidence="1">7704_t:CDS:1</fullName>
    </submittedName>
</protein>
<organism evidence="1 2">
    <name type="scientific">Funneliformis geosporum</name>
    <dbReference type="NCBI Taxonomy" id="1117311"/>
    <lineage>
        <taxon>Eukaryota</taxon>
        <taxon>Fungi</taxon>
        <taxon>Fungi incertae sedis</taxon>
        <taxon>Mucoromycota</taxon>
        <taxon>Glomeromycotina</taxon>
        <taxon>Glomeromycetes</taxon>
        <taxon>Glomerales</taxon>
        <taxon>Glomeraceae</taxon>
        <taxon>Funneliformis</taxon>
    </lineage>
</organism>
<gene>
    <name evidence="1" type="ORF">FWILDA_LOCUS1918</name>
</gene>
<keyword evidence="2" id="KW-1185">Reference proteome</keyword>
<accession>A0A9W4SFE4</accession>
<sequence>MEDKREKKYQAEATRKVVINCLYSHFKNTPKKLKVVCDWDEVIQPLEPKVHSIYTDKDMVNSCLPVKTAKGTSYGLGARSIKGKVDKIKNEPDFYERSPFLTLAKELLKLVKENKVEVIFLSAYDKRAFPNGDPRKKKIFIETFGKFPSCSLNLLGFDSEGQGQTKDE</sequence>